<dbReference type="AlphaFoldDB" id="A0A0S3T872"/>
<reference evidence="2 3" key="1">
    <citation type="journal article" date="2015" name="Sci. Rep.">
        <title>The power of single molecule real-time sequencing technology in the de novo assembly of a eukaryotic genome.</title>
        <authorList>
            <person name="Sakai H."/>
            <person name="Naito K."/>
            <person name="Ogiso-Tanaka E."/>
            <person name="Takahashi Y."/>
            <person name="Iseki K."/>
            <person name="Muto C."/>
            <person name="Satou K."/>
            <person name="Teruya K."/>
            <person name="Shiroma A."/>
            <person name="Shimoji M."/>
            <person name="Hirano T."/>
            <person name="Itoh T."/>
            <person name="Kaga A."/>
            <person name="Tomooka N."/>
        </authorList>
    </citation>
    <scope>NUCLEOTIDE SEQUENCE [LARGE SCALE GENOMIC DNA]</scope>
    <source>
        <strain evidence="3">cv. Shumari</strain>
    </source>
</reference>
<sequence length="153" mass="17146">MTSAGFAGFSCSRFGFSLRFDSRFRVFELGFESFLDSSSLIHIGLLCEKEDPGGCRLLGISVIAFNFCNLGLGFSNWVLSLFKNSSLLMQISLLCVKEDPSGCRLLGIYVIMFDFCNLGIWGLIFLFCLCCYNLGFVLLTWQSDVSMVLKNWS</sequence>
<keyword evidence="3" id="KW-1185">Reference proteome</keyword>
<organism evidence="2 3">
    <name type="scientific">Vigna angularis var. angularis</name>
    <dbReference type="NCBI Taxonomy" id="157739"/>
    <lineage>
        <taxon>Eukaryota</taxon>
        <taxon>Viridiplantae</taxon>
        <taxon>Streptophyta</taxon>
        <taxon>Embryophyta</taxon>
        <taxon>Tracheophyta</taxon>
        <taxon>Spermatophyta</taxon>
        <taxon>Magnoliopsida</taxon>
        <taxon>eudicotyledons</taxon>
        <taxon>Gunneridae</taxon>
        <taxon>Pentapetalae</taxon>
        <taxon>rosids</taxon>
        <taxon>fabids</taxon>
        <taxon>Fabales</taxon>
        <taxon>Fabaceae</taxon>
        <taxon>Papilionoideae</taxon>
        <taxon>50 kb inversion clade</taxon>
        <taxon>NPAAA clade</taxon>
        <taxon>indigoferoid/millettioid clade</taxon>
        <taxon>Phaseoleae</taxon>
        <taxon>Vigna</taxon>
    </lineage>
</organism>
<gene>
    <name evidence="2" type="primary">Vigan.11G068900</name>
    <name evidence="2" type="ORF">VIGAN_11068900</name>
</gene>
<feature type="transmembrane region" description="Helical" evidence="1">
    <location>
        <begin position="57"/>
        <end position="79"/>
    </location>
</feature>
<proteinExistence type="predicted"/>
<dbReference type="EMBL" id="AP015044">
    <property type="protein sequence ID" value="BAU01451.1"/>
    <property type="molecule type" value="Genomic_DNA"/>
</dbReference>
<accession>A0A0S3T872</accession>
<keyword evidence="1" id="KW-1133">Transmembrane helix</keyword>
<dbReference type="Proteomes" id="UP000291084">
    <property type="component" value="Chromosome 11"/>
</dbReference>
<evidence type="ECO:0000313" key="2">
    <source>
        <dbReference type="EMBL" id="BAU01451.1"/>
    </source>
</evidence>
<keyword evidence="1" id="KW-0812">Transmembrane</keyword>
<evidence type="ECO:0000256" key="1">
    <source>
        <dbReference type="SAM" id="Phobius"/>
    </source>
</evidence>
<evidence type="ECO:0000313" key="3">
    <source>
        <dbReference type="Proteomes" id="UP000291084"/>
    </source>
</evidence>
<keyword evidence="1" id="KW-0472">Membrane</keyword>
<protein>
    <submittedName>
        <fullName evidence="2">Uncharacterized protein</fullName>
    </submittedName>
</protein>
<name>A0A0S3T872_PHAAN</name>
<feature type="non-terminal residue" evidence="2">
    <location>
        <position position="153"/>
    </location>
</feature>
<feature type="transmembrane region" description="Helical" evidence="1">
    <location>
        <begin position="118"/>
        <end position="141"/>
    </location>
</feature>